<protein>
    <submittedName>
        <fullName evidence="2">Uncharacterized protein</fullName>
    </submittedName>
</protein>
<evidence type="ECO:0000313" key="3">
    <source>
        <dbReference type="Proteomes" id="UP000799428"/>
    </source>
</evidence>
<feature type="transmembrane region" description="Helical" evidence="1">
    <location>
        <begin position="127"/>
        <end position="147"/>
    </location>
</feature>
<dbReference type="EMBL" id="MU005764">
    <property type="protein sequence ID" value="KAF2714927.1"/>
    <property type="molecule type" value="Genomic_DNA"/>
</dbReference>
<keyword evidence="3" id="KW-1185">Reference proteome</keyword>
<sequence length="210" mass="23423">MVGYMYHLSPPFEPPRVCRLISKVQGYKAQGTRDHDRLDNVKVNRAADPDVHVSPYGIGTPPHWLQRQFTKVATIGIRNKVSVLYTYLRGNLLVINNYTNQTSLSLQPPTWLASIWARIANHTVRHVLRAATLAPHAPFFSLFSVFAARRHPKVHFSIRVLPDNDEAAAVVVVVVMVVVIVIVVPIPRASKQASVPQAKAKQSKAKQSNN</sequence>
<evidence type="ECO:0000313" key="2">
    <source>
        <dbReference type="EMBL" id="KAF2714927.1"/>
    </source>
</evidence>
<proteinExistence type="predicted"/>
<feature type="transmembrane region" description="Helical" evidence="1">
    <location>
        <begin position="167"/>
        <end position="186"/>
    </location>
</feature>
<dbReference type="Proteomes" id="UP000799428">
    <property type="component" value="Unassembled WGS sequence"/>
</dbReference>
<accession>A0A6G1KRH6</accession>
<reference evidence="2" key="1">
    <citation type="journal article" date="2020" name="Stud. Mycol.">
        <title>101 Dothideomycetes genomes: a test case for predicting lifestyles and emergence of pathogens.</title>
        <authorList>
            <person name="Haridas S."/>
            <person name="Albert R."/>
            <person name="Binder M."/>
            <person name="Bloem J."/>
            <person name="Labutti K."/>
            <person name="Salamov A."/>
            <person name="Andreopoulos B."/>
            <person name="Baker S."/>
            <person name="Barry K."/>
            <person name="Bills G."/>
            <person name="Bluhm B."/>
            <person name="Cannon C."/>
            <person name="Castanera R."/>
            <person name="Culley D."/>
            <person name="Daum C."/>
            <person name="Ezra D."/>
            <person name="Gonzalez J."/>
            <person name="Henrissat B."/>
            <person name="Kuo A."/>
            <person name="Liang C."/>
            <person name="Lipzen A."/>
            <person name="Lutzoni F."/>
            <person name="Magnuson J."/>
            <person name="Mondo S."/>
            <person name="Nolan M."/>
            <person name="Ohm R."/>
            <person name="Pangilinan J."/>
            <person name="Park H.-J."/>
            <person name="Ramirez L."/>
            <person name="Alfaro M."/>
            <person name="Sun H."/>
            <person name="Tritt A."/>
            <person name="Yoshinaga Y."/>
            <person name="Zwiers L.-H."/>
            <person name="Turgeon B."/>
            <person name="Goodwin S."/>
            <person name="Spatafora J."/>
            <person name="Crous P."/>
            <person name="Grigoriev I."/>
        </authorList>
    </citation>
    <scope>NUCLEOTIDE SEQUENCE</scope>
    <source>
        <strain evidence="2">CBS 279.74</strain>
    </source>
</reference>
<dbReference type="AlphaFoldDB" id="A0A6G1KRH6"/>
<evidence type="ECO:0000256" key="1">
    <source>
        <dbReference type="SAM" id="Phobius"/>
    </source>
</evidence>
<keyword evidence="1" id="KW-0812">Transmembrane</keyword>
<keyword evidence="1" id="KW-1133">Transmembrane helix</keyword>
<gene>
    <name evidence="2" type="ORF">K504DRAFT_509938</name>
</gene>
<keyword evidence="1" id="KW-0472">Membrane</keyword>
<name>A0A6G1KRH6_9PLEO</name>
<organism evidence="2 3">
    <name type="scientific">Pleomassaria siparia CBS 279.74</name>
    <dbReference type="NCBI Taxonomy" id="1314801"/>
    <lineage>
        <taxon>Eukaryota</taxon>
        <taxon>Fungi</taxon>
        <taxon>Dikarya</taxon>
        <taxon>Ascomycota</taxon>
        <taxon>Pezizomycotina</taxon>
        <taxon>Dothideomycetes</taxon>
        <taxon>Pleosporomycetidae</taxon>
        <taxon>Pleosporales</taxon>
        <taxon>Pleomassariaceae</taxon>
        <taxon>Pleomassaria</taxon>
    </lineage>
</organism>